<comment type="cofactor">
    <cofactor evidence="2">
        <name>a divalent metal cation</name>
        <dbReference type="ChEBI" id="CHEBI:60240"/>
    </cofactor>
</comment>
<dbReference type="Pfam" id="PF02518">
    <property type="entry name" value="HATPase_c"/>
    <property type="match status" value="1"/>
</dbReference>
<dbReference type="PROSITE" id="PS50109">
    <property type="entry name" value="HIS_KIN"/>
    <property type="match status" value="1"/>
</dbReference>
<dbReference type="GO" id="GO:0005886">
    <property type="term" value="C:plasma membrane"/>
    <property type="evidence" value="ECO:0007669"/>
    <property type="project" value="UniProtKB-SubCell"/>
</dbReference>
<dbReference type="SUPFAM" id="SSF55874">
    <property type="entry name" value="ATPase domain of HSP90 chaperone/DNA topoisomerase II/histidine kinase"/>
    <property type="match status" value="1"/>
</dbReference>
<evidence type="ECO:0000256" key="7">
    <source>
        <dbReference type="ARBA" id="ARBA00022777"/>
    </source>
</evidence>
<dbReference type="InterPro" id="IPR036097">
    <property type="entry name" value="HisK_dim/P_sf"/>
</dbReference>
<organism evidence="12 13">
    <name type="scientific">Microterricola gilva</name>
    <dbReference type="NCBI Taxonomy" id="393267"/>
    <lineage>
        <taxon>Bacteria</taxon>
        <taxon>Bacillati</taxon>
        <taxon>Actinomycetota</taxon>
        <taxon>Actinomycetes</taxon>
        <taxon>Micrococcales</taxon>
        <taxon>Microbacteriaceae</taxon>
        <taxon>Microterricola</taxon>
    </lineage>
</organism>
<evidence type="ECO:0000256" key="3">
    <source>
        <dbReference type="ARBA" id="ARBA00004236"/>
    </source>
</evidence>
<sequence length="502" mass="52661">MSGRGRGAGWSLRAQLVAGTAAILGVALLAVIIVGGMSLNSTVTAVVDGQLTASFSAFEHSVDKYRSKSPRNPELVTAQAQAKGFVKPLTEFSGQATGTVIAIVQNGDVIDAAKFSDGDSATLSGAAEQAVADVAAEGAGTSERDLGELGRYRIDVQPKEEGEYLVTAIPLTITDAAEARQTSVNLVVALLALAVAVISAAILAKLLFRSMERVVDVAETVIQTPLDSGDSGIAVRVDSADADPRTDIGKLGEAMNRLLEHVDSALAARSAADRRMRQFVTDASHELRTPLAVIQGYAELTRQESEVLPETTEYALARIESEAKRMGSLVSELLLLARLDEGHDLQLEEIDLAELVDTAVADARASNPDHDWRSEVPDEPVLVRGDRERLHQLVVNLLSNAALHTPRGTTVAARISADGARGDRVTLTVSDTGPGIDDALVPVLFERFVRADAARNRESGGTGLGLAIAHAIVEAHGGTISVTSSRAGAVFSVLLPGTPLPS</sequence>
<keyword evidence="10" id="KW-0812">Transmembrane</keyword>
<evidence type="ECO:0000256" key="6">
    <source>
        <dbReference type="ARBA" id="ARBA00022679"/>
    </source>
</evidence>
<dbReference type="GO" id="GO:0000155">
    <property type="term" value="F:phosphorelay sensor kinase activity"/>
    <property type="evidence" value="ECO:0007669"/>
    <property type="project" value="InterPro"/>
</dbReference>
<dbReference type="CDD" id="cd00075">
    <property type="entry name" value="HATPase"/>
    <property type="match status" value="1"/>
</dbReference>
<dbReference type="Gene3D" id="1.10.287.130">
    <property type="match status" value="1"/>
</dbReference>
<dbReference type="FunFam" id="1.10.287.130:FF:000001">
    <property type="entry name" value="Two-component sensor histidine kinase"/>
    <property type="match status" value="1"/>
</dbReference>
<dbReference type="EC" id="2.7.13.3" evidence="4"/>
<keyword evidence="5" id="KW-0597">Phosphoprotein</keyword>
<dbReference type="FunFam" id="3.30.565.10:FF:000006">
    <property type="entry name" value="Sensor histidine kinase WalK"/>
    <property type="match status" value="1"/>
</dbReference>
<dbReference type="InterPro" id="IPR036890">
    <property type="entry name" value="HATPase_C_sf"/>
</dbReference>
<dbReference type="OrthoDB" id="9786919at2"/>
<comment type="catalytic activity">
    <reaction evidence="1">
        <text>ATP + protein L-histidine = ADP + protein N-phospho-L-histidine.</text>
        <dbReference type="EC" id="2.7.13.3"/>
    </reaction>
</comment>
<dbReference type="InterPro" id="IPR003594">
    <property type="entry name" value="HATPase_dom"/>
</dbReference>
<dbReference type="Gene3D" id="3.30.565.10">
    <property type="entry name" value="Histidine kinase-like ATPase, C-terminal domain"/>
    <property type="match status" value="1"/>
</dbReference>
<dbReference type="EMBL" id="SHLC01000001">
    <property type="protein sequence ID" value="RZU67037.1"/>
    <property type="molecule type" value="Genomic_DNA"/>
</dbReference>
<evidence type="ECO:0000256" key="9">
    <source>
        <dbReference type="ARBA" id="ARBA00023136"/>
    </source>
</evidence>
<dbReference type="RefSeq" id="WP_130507140.1">
    <property type="nucleotide sequence ID" value="NZ_SHLC01000001.1"/>
</dbReference>
<gene>
    <name evidence="12" type="ORF">EV379_3412</name>
</gene>
<dbReference type="CDD" id="cd00082">
    <property type="entry name" value="HisKA"/>
    <property type="match status" value="1"/>
</dbReference>
<comment type="subcellular location">
    <subcellularLocation>
        <location evidence="3">Cell membrane</location>
    </subcellularLocation>
</comment>
<dbReference type="InterPro" id="IPR004358">
    <property type="entry name" value="Sig_transdc_His_kin-like_C"/>
</dbReference>
<dbReference type="Pfam" id="PF00512">
    <property type="entry name" value="HisKA"/>
    <property type="match status" value="1"/>
</dbReference>
<evidence type="ECO:0000256" key="5">
    <source>
        <dbReference type="ARBA" id="ARBA00022553"/>
    </source>
</evidence>
<evidence type="ECO:0000256" key="1">
    <source>
        <dbReference type="ARBA" id="ARBA00000085"/>
    </source>
</evidence>
<name>A0A4Q8AQU1_9MICO</name>
<keyword evidence="10" id="KW-1133">Transmembrane helix</keyword>
<accession>A0A4Q8AQU1</accession>
<dbReference type="PANTHER" id="PTHR43711">
    <property type="entry name" value="TWO-COMPONENT HISTIDINE KINASE"/>
    <property type="match status" value="1"/>
</dbReference>
<dbReference type="SMART" id="SM00387">
    <property type="entry name" value="HATPase_c"/>
    <property type="match status" value="1"/>
</dbReference>
<evidence type="ECO:0000259" key="11">
    <source>
        <dbReference type="PROSITE" id="PS50109"/>
    </source>
</evidence>
<evidence type="ECO:0000313" key="13">
    <source>
        <dbReference type="Proteomes" id="UP000291483"/>
    </source>
</evidence>
<keyword evidence="6" id="KW-0808">Transferase</keyword>
<dbReference type="PANTHER" id="PTHR43711:SF1">
    <property type="entry name" value="HISTIDINE KINASE 1"/>
    <property type="match status" value="1"/>
</dbReference>
<reference evidence="12 13" key="1">
    <citation type="submission" date="2019-02" db="EMBL/GenBank/DDBJ databases">
        <title>Sequencing the genomes of 1000 actinobacteria strains.</title>
        <authorList>
            <person name="Klenk H.-P."/>
        </authorList>
    </citation>
    <scope>NUCLEOTIDE SEQUENCE [LARGE SCALE GENOMIC DNA]</scope>
    <source>
        <strain evidence="12 13">DSM 18319</strain>
    </source>
</reference>
<evidence type="ECO:0000256" key="4">
    <source>
        <dbReference type="ARBA" id="ARBA00012438"/>
    </source>
</evidence>
<evidence type="ECO:0000256" key="10">
    <source>
        <dbReference type="SAM" id="Phobius"/>
    </source>
</evidence>
<keyword evidence="7 12" id="KW-0418">Kinase</keyword>
<keyword evidence="8" id="KW-0902">Two-component regulatory system</keyword>
<dbReference type="AlphaFoldDB" id="A0A4Q8AQU1"/>
<dbReference type="InterPro" id="IPR005467">
    <property type="entry name" value="His_kinase_dom"/>
</dbReference>
<dbReference type="Gene3D" id="6.10.340.10">
    <property type="match status" value="1"/>
</dbReference>
<dbReference type="InterPro" id="IPR003661">
    <property type="entry name" value="HisK_dim/P_dom"/>
</dbReference>
<evidence type="ECO:0000256" key="8">
    <source>
        <dbReference type="ARBA" id="ARBA00023012"/>
    </source>
</evidence>
<keyword evidence="13" id="KW-1185">Reference proteome</keyword>
<feature type="transmembrane region" description="Helical" evidence="10">
    <location>
        <begin position="12"/>
        <end position="37"/>
    </location>
</feature>
<evidence type="ECO:0000256" key="2">
    <source>
        <dbReference type="ARBA" id="ARBA00001968"/>
    </source>
</evidence>
<dbReference type="PRINTS" id="PR00344">
    <property type="entry name" value="BCTRLSENSOR"/>
</dbReference>
<feature type="domain" description="Histidine kinase" evidence="11">
    <location>
        <begin position="282"/>
        <end position="499"/>
    </location>
</feature>
<dbReference type="SUPFAM" id="SSF47384">
    <property type="entry name" value="Homodimeric domain of signal transducing histidine kinase"/>
    <property type="match status" value="1"/>
</dbReference>
<dbReference type="InterPro" id="IPR050736">
    <property type="entry name" value="Sensor_HK_Regulatory"/>
</dbReference>
<feature type="transmembrane region" description="Helical" evidence="10">
    <location>
        <begin position="186"/>
        <end position="208"/>
    </location>
</feature>
<evidence type="ECO:0000313" key="12">
    <source>
        <dbReference type="EMBL" id="RZU67037.1"/>
    </source>
</evidence>
<dbReference type="Proteomes" id="UP000291483">
    <property type="component" value="Unassembled WGS sequence"/>
</dbReference>
<protein>
    <recommendedName>
        <fullName evidence="4">histidine kinase</fullName>
        <ecNumber evidence="4">2.7.13.3</ecNumber>
    </recommendedName>
</protein>
<comment type="caution">
    <text evidence="12">The sequence shown here is derived from an EMBL/GenBank/DDBJ whole genome shotgun (WGS) entry which is preliminary data.</text>
</comment>
<dbReference type="SMART" id="SM00388">
    <property type="entry name" value="HisKA"/>
    <property type="match status" value="1"/>
</dbReference>
<proteinExistence type="predicted"/>
<keyword evidence="9 10" id="KW-0472">Membrane</keyword>
<dbReference type="GO" id="GO:0005509">
    <property type="term" value="F:calcium ion binding"/>
    <property type="evidence" value="ECO:0007669"/>
    <property type="project" value="UniProtKB-ARBA"/>
</dbReference>